<gene>
    <name evidence="4" type="ORF">CJD36_009475</name>
</gene>
<evidence type="ECO:0000259" key="3">
    <source>
        <dbReference type="PROSITE" id="PS51352"/>
    </source>
</evidence>
<accession>A0A2S7SYK4</accession>
<keyword evidence="1" id="KW-0732">Signal</keyword>
<reference evidence="4 5" key="1">
    <citation type="submission" date="2018-01" db="EMBL/GenBank/DDBJ databases">
        <title>A novel member of the phylum Bacteroidetes isolated from glacier ice.</title>
        <authorList>
            <person name="Liu Q."/>
            <person name="Xin Y.-H."/>
        </authorList>
    </citation>
    <scope>NUCLEOTIDE SEQUENCE [LARGE SCALE GENOMIC DNA]</scope>
    <source>
        <strain evidence="4 5">RB1R16</strain>
    </source>
</reference>
<dbReference type="RefSeq" id="WP_105038888.1">
    <property type="nucleotide sequence ID" value="NZ_PPSL01000002.1"/>
</dbReference>
<dbReference type="CDD" id="cd02947">
    <property type="entry name" value="TRX_family"/>
    <property type="match status" value="1"/>
</dbReference>
<dbReference type="PANTHER" id="PTHR43031">
    <property type="entry name" value="FAD-DEPENDENT OXIDOREDUCTASE"/>
    <property type="match status" value="1"/>
</dbReference>
<sequence>MKRILSVILLCSFTTLFACKDDYKGPLVNTTLPVEEYEKKMAELPDEQLVDVRTTEEFNAGHLKDARNINIEAKDFNEQIASLKKTRPVFVYCKSGGRSSRAADKLKELGFKQVYNMDGGMMKWQTAGKPVEVGSAPTTEGMSEEDLKKQVAKGYVLVDYNAKWCGPCKKMNPILEGLAEKKKDKMILLKIDADENPILLTQKKIEGIPYLELYKDGQLVWKHEGYIEEAQLLTETQL</sequence>
<dbReference type="InterPro" id="IPR050229">
    <property type="entry name" value="GlpE_sulfurtransferase"/>
</dbReference>
<dbReference type="AlphaFoldDB" id="A0A2S7SYK4"/>
<dbReference type="Gene3D" id="3.40.30.10">
    <property type="entry name" value="Glutaredoxin"/>
    <property type="match status" value="1"/>
</dbReference>
<dbReference type="InterPro" id="IPR001763">
    <property type="entry name" value="Rhodanese-like_dom"/>
</dbReference>
<dbReference type="PROSITE" id="PS51352">
    <property type="entry name" value="THIOREDOXIN_2"/>
    <property type="match status" value="1"/>
</dbReference>
<dbReference type="InterPro" id="IPR036873">
    <property type="entry name" value="Rhodanese-like_dom_sf"/>
</dbReference>
<dbReference type="Gene3D" id="3.40.250.10">
    <property type="entry name" value="Rhodanese-like domain"/>
    <property type="match status" value="1"/>
</dbReference>
<feature type="signal peptide" evidence="1">
    <location>
        <begin position="1"/>
        <end position="20"/>
    </location>
</feature>
<comment type="caution">
    <text evidence="4">The sequence shown here is derived from an EMBL/GenBank/DDBJ whole genome shotgun (WGS) entry which is preliminary data.</text>
</comment>
<dbReference type="CDD" id="cd00158">
    <property type="entry name" value="RHOD"/>
    <property type="match status" value="1"/>
</dbReference>
<feature type="domain" description="Thioredoxin" evidence="3">
    <location>
        <begin position="125"/>
        <end position="238"/>
    </location>
</feature>
<evidence type="ECO:0000259" key="2">
    <source>
        <dbReference type="PROSITE" id="PS50206"/>
    </source>
</evidence>
<dbReference type="SUPFAM" id="SSF52833">
    <property type="entry name" value="Thioredoxin-like"/>
    <property type="match status" value="1"/>
</dbReference>
<feature type="chain" id="PRO_5015690496" evidence="1">
    <location>
        <begin position="21"/>
        <end position="238"/>
    </location>
</feature>
<dbReference type="SMART" id="SM00450">
    <property type="entry name" value="RHOD"/>
    <property type="match status" value="1"/>
</dbReference>
<dbReference type="PROSITE" id="PS51257">
    <property type="entry name" value="PROKAR_LIPOPROTEIN"/>
    <property type="match status" value="1"/>
</dbReference>
<dbReference type="Pfam" id="PF00581">
    <property type="entry name" value="Rhodanese"/>
    <property type="match status" value="1"/>
</dbReference>
<keyword evidence="5" id="KW-1185">Reference proteome</keyword>
<dbReference type="Pfam" id="PF00085">
    <property type="entry name" value="Thioredoxin"/>
    <property type="match status" value="1"/>
</dbReference>
<proteinExistence type="predicted"/>
<dbReference type="OrthoDB" id="9808735at2"/>
<dbReference type="InterPro" id="IPR036249">
    <property type="entry name" value="Thioredoxin-like_sf"/>
</dbReference>
<feature type="domain" description="Rhodanese" evidence="2">
    <location>
        <begin position="43"/>
        <end position="133"/>
    </location>
</feature>
<dbReference type="InterPro" id="IPR013766">
    <property type="entry name" value="Thioredoxin_domain"/>
</dbReference>
<dbReference type="PROSITE" id="PS50206">
    <property type="entry name" value="RHODANESE_3"/>
    <property type="match status" value="1"/>
</dbReference>
<dbReference type="Proteomes" id="UP000239872">
    <property type="component" value="Unassembled WGS sequence"/>
</dbReference>
<evidence type="ECO:0000313" key="5">
    <source>
        <dbReference type="Proteomes" id="UP000239872"/>
    </source>
</evidence>
<organism evidence="4 5">
    <name type="scientific">Flavipsychrobacter stenotrophus</name>
    <dbReference type="NCBI Taxonomy" id="2077091"/>
    <lineage>
        <taxon>Bacteria</taxon>
        <taxon>Pseudomonadati</taxon>
        <taxon>Bacteroidota</taxon>
        <taxon>Chitinophagia</taxon>
        <taxon>Chitinophagales</taxon>
        <taxon>Chitinophagaceae</taxon>
        <taxon>Flavipsychrobacter</taxon>
    </lineage>
</organism>
<dbReference type="EMBL" id="PPSL01000002">
    <property type="protein sequence ID" value="PQJ12009.1"/>
    <property type="molecule type" value="Genomic_DNA"/>
</dbReference>
<evidence type="ECO:0000313" key="4">
    <source>
        <dbReference type="EMBL" id="PQJ12009.1"/>
    </source>
</evidence>
<name>A0A2S7SYK4_9BACT</name>
<dbReference type="SUPFAM" id="SSF52821">
    <property type="entry name" value="Rhodanese/Cell cycle control phosphatase"/>
    <property type="match status" value="1"/>
</dbReference>
<evidence type="ECO:0000256" key="1">
    <source>
        <dbReference type="SAM" id="SignalP"/>
    </source>
</evidence>
<protein>
    <submittedName>
        <fullName evidence="4">Thioredoxin</fullName>
    </submittedName>
</protein>
<dbReference type="PANTHER" id="PTHR43031:SF1">
    <property type="entry name" value="PYRIDINE NUCLEOTIDE-DISULPHIDE OXIDOREDUCTASE"/>
    <property type="match status" value="1"/>
</dbReference>